<organism evidence="9 10">
    <name type="scientific">Protea cynaroides</name>
    <dbReference type="NCBI Taxonomy" id="273540"/>
    <lineage>
        <taxon>Eukaryota</taxon>
        <taxon>Viridiplantae</taxon>
        <taxon>Streptophyta</taxon>
        <taxon>Embryophyta</taxon>
        <taxon>Tracheophyta</taxon>
        <taxon>Spermatophyta</taxon>
        <taxon>Magnoliopsida</taxon>
        <taxon>Proteales</taxon>
        <taxon>Proteaceae</taxon>
        <taxon>Protea</taxon>
    </lineage>
</organism>
<dbReference type="AlphaFoldDB" id="A0A9Q0KUD1"/>
<sequence>MEVDEIHTQPCKLSRFGNGRSDSNKIGRKVAGEQYQDDDEDDGDIRGGGGRGGIVGFGGSGTEIARLSSWNGSRIFRVSRASGGKDRHSKVLTAKGLRDRRVRLSVATAIQFYDLQDRLGYDQPSKAVEWLIKAAADAITELPSLNSTFPETPKPSDERRSTASQPRFDPAELELEIEPSYQQQQQHMSLTKSGGSSPSETSKGSGLSLSRSEIRVNARKRARERAAKEKEKEDVVLAVHQHNLNPSSQNASFTELLISGGATGASDNDNSPPESAHPVGSNFVLKTTRHLPSTPMDYFGAGIFGTASSRNSHSGFQLQLILGILLSRTP</sequence>
<feature type="compositionally biased region" description="Basic and acidic residues" evidence="6">
    <location>
        <begin position="224"/>
        <end position="233"/>
    </location>
</feature>
<dbReference type="GO" id="GO:0003700">
    <property type="term" value="F:DNA-binding transcription factor activity"/>
    <property type="evidence" value="ECO:0007669"/>
    <property type="project" value="InterPro"/>
</dbReference>
<dbReference type="PROSITE" id="PS51369">
    <property type="entry name" value="TCP"/>
    <property type="match status" value="1"/>
</dbReference>
<evidence type="ECO:0000256" key="3">
    <source>
        <dbReference type="ARBA" id="ARBA00023125"/>
    </source>
</evidence>
<dbReference type="OrthoDB" id="688758at2759"/>
<keyword evidence="5" id="KW-0539">Nucleus</keyword>
<evidence type="ECO:0000256" key="2">
    <source>
        <dbReference type="ARBA" id="ARBA00023015"/>
    </source>
</evidence>
<comment type="caution">
    <text evidence="9">The sequence shown here is derived from an EMBL/GenBank/DDBJ whole genome shotgun (WGS) entry which is preliminary data.</text>
</comment>
<protein>
    <submittedName>
        <fullName evidence="9">Uncharacterized protein</fullName>
    </submittedName>
</protein>
<dbReference type="PANTHER" id="PTHR31072">
    <property type="entry name" value="TRANSCRIPTION FACTOR TCP4-RELATED"/>
    <property type="match status" value="1"/>
</dbReference>
<feature type="domain" description="TCP" evidence="7">
    <location>
        <begin position="84"/>
        <end position="142"/>
    </location>
</feature>
<dbReference type="InterPro" id="IPR017888">
    <property type="entry name" value="CYC/TB1_R_domain"/>
</dbReference>
<evidence type="ECO:0000256" key="6">
    <source>
        <dbReference type="SAM" id="MobiDB-lite"/>
    </source>
</evidence>
<evidence type="ECO:0000259" key="7">
    <source>
        <dbReference type="PROSITE" id="PS51369"/>
    </source>
</evidence>
<dbReference type="PROSITE" id="PS51370">
    <property type="entry name" value="R"/>
    <property type="match status" value="1"/>
</dbReference>
<feature type="region of interest" description="Disordered" evidence="6">
    <location>
        <begin position="1"/>
        <end position="52"/>
    </location>
</feature>
<reference evidence="9" key="1">
    <citation type="journal article" date="2023" name="Plant J.">
        <title>The genome of the king protea, Protea cynaroides.</title>
        <authorList>
            <person name="Chang J."/>
            <person name="Duong T.A."/>
            <person name="Schoeman C."/>
            <person name="Ma X."/>
            <person name="Roodt D."/>
            <person name="Barker N."/>
            <person name="Li Z."/>
            <person name="Van de Peer Y."/>
            <person name="Mizrachi E."/>
        </authorList>
    </citation>
    <scope>NUCLEOTIDE SEQUENCE</scope>
    <source>
        <tissue evidence="9">Young leaves</tissue>
    </source>
</reference>
<dbReference type="GO" id="GO:2000032">
    <property type="term" value="P:regulation of secondary shoot formation"/>
    <property type="evidence" value="ECO:0007669"/>
    <property type="project" value="TreeGrafter"/>
</dbReference>
<feature type="domain" description="R" evidence="8">
    <location>
        <begin position="212"/>
        <end position="230"/>
    </location>
</feature>
<gene>
    <name evidence="9" type="ORF">NE237_001962</name>
</gene>
<evidence type="ECO:0000259" key="8">
    <source>
        <dbReference type="PROSITE" id="PS51370"/>
    </source>
</evidence>
<evidence type="ECO:0000256" key="1">
    <source>
        <dbReference type="ARBA" id="ARBA00004123"/>
    </source>
</evidence>
<dbReference type="Pfam" id="PF03634">
    <property type="entry name" value="TCP"/>
    <property type="match status" value="1"/>
</dbReference>
<evidence type="ECO:0000256" key="5">
    <source>
        <dbReference type="ARBA" id="ARBA00023242"/>
    </source>
</evidence>
<proteinExistence type="predicted"/>
<dbReference type="PANTHER" id="PTHR31072:SF93">
    <property type="entry name" value="TRANSCRIPTION FACTOR TCP24"/>
    <property type="match status" value="1"/>
</dbReference>
<feature type="compositionally biased region" description="Polar residues" evidence="6">
    <location>
        <begin position="180"/>
        <end position="211"/>
    </location>
</feature>
<dbReference type="Proteomes" id="UP001141806">
    <property type="component" value="Unassembled WGS sequence"/>
</dbReference>
<keyword evidence="2" id="KW-0805">Transcription regulation</keyword>
<dbReference type="GO" id="GO:0005634">
    <property type="term" value="C:nucleus"/>
    <property type="evidence" value="ECO:0007669"/>
    <property type="project" value="UniProtKB-SubCell"/>
</dbReference>
<dbReference type="GO" id="GO:0043565">
    <property type="term" value="F:sequence-specific DNA binding"/>
    <property type="evidence" value="ECO:0007669"/>
    <property type="project" value="TreeGrafter"/>
</dbReference>
<evidence type="ECO:0000313" key="10">
    <source>
        <dbReference type="Proteomes" id="UP001141806"/>
    </source>
</evidence>
<dbReference type="EMBL" id="JAMYWD010000003">
    <property type="protein sequence ID" value="KAJ4976856.1"/>
    <property type="molecule type" value="Genomic_DNA"/>
</dbReference>
<feature type="region of interest" description="Disordered" evidence="6">
    <location>
        <begin position="180"/>
        <end position="233"/>
    </location>
</feature>
<name>A0A9Q0KUD1_9MAGN</name>
<evidence type="ECO:0000256" key="4">
    <source>
        <dbReference type="ARBA" id="ARBA00023163"/>
    </source>
</evidence>
<comment type="subcellular location">
    <subcellularLocation>
        <location evidence="1">Nucleus</location>
    </subcellularLocation>
</comment>
<feature type="region of interest" description="Disordered" evidence="6">
    <location>
        <begin position="144"/>
        <end position="167"/>
    </location>
</feature>
<keyword evidence="10" id="KW-1185">Reference proteome</keyword>
<dbReference type="InterPro" id="IPR017887">
    <property type="entry name" value="TF_TCP_subgr"/>
</dbReference>
<evidence type="ECO:0000313" key="9">
    <source>
        <dbReference type="EMBL" id="KAJ4976856.1"/>
    </source>
</evidence>
<dbReference type="InterPro" id="IPR005333">
    <property type="entry name" value="Transcription_factor_TCP"/>
</dbReference>
<accession>A0A9Q0KUD1</accession>
<keyword evidence="4" id="KW-0804">Transcription</keyword>
<keyword evidence="3" id="KW-0238">DNA-binding</keyword>